<dbReference type="InterPro" id="IPR032466">
    <property type="entry name" value="Metal_Hydrolase"/>
</dbReference>
<accession>A0A4R8DIS9</accession>
<dbReference type="InterPro" id="IPR033932">
    <property type="entry name" value="YtcJ-like"/>
</dbReference>
<organism evidence="3 4">
    <name type="scientific">Dinghuibacter silviterrae</name>
    <dbReference type="NCBI Taxonomy" id="1539049"/>
    <lineage>
        <taxon>Bacteria</taxon>
        <taxon>Pseudomonadati</taxon>
        <taxon>Bacteroidota</taxon>
        <taxon>Chitinophagia</taxon>
        <taxon>Chitinophagales</taxon>
        <taxon>Chitinophagaceae</taxon>
        <taxon>Dinghuibacter</taxon>
    </lineage>
</organism>
<gene>
    <name evidence="3" type="ORF">EDB95_5069</name>
</gene>
<dbReference type="Gene3D" id="3.10.310.70">
    <property type="match status" value="1"/>
</dbReference>
<dbReference type="PANTHER" id="PTHR22642:SF2">
    <property type="entry name" value="PROTEIN LONG AFTER FAR-RED 3"/>
    <property type="match status" value="1"/>
</dbReference>
<protein>
    <recommendedName>
        <fullName evidence="2">Amidohydrolase 3 domain-containing protein</fullName>
    </recommendedName>
</protein>
<dbReference type="SUPFAM" id="SSF51338">
    <property type="entry name" value="Composite domain of metallo-dependent hydrolases"/>
    <property type="match status" value="1"/>
</dbReference>
<dbReference type="InterPro" id="IPR013108">
    <property type="entry name" value="Amidohydro_3"/>
</dbReference>
<dbReference type="OrthoDB" id="9767366at2"/>
<dbReference type="RefSeq" id="WP_133999076.1">
    <property type="nucleotide sequence ID" value="NZ_SODV01000002.1"/>
</dbReference>
<dbReference type="Gene3D" id="2.30.40.10">
    <property type="entry name" value="Urease, subunit C, domain 1"/>
    <property type="match status" value="1"/>
</dbReference>
<dbReference type="Pfam" id="PF07969">
    <property type="entry name" value="Amidohydro_3"/>
    <property type="match status" value="1"/>
</dbReference>
<feature type="signal peptide" evidence="1">
    <location>
        <begin position="1"/>
        <end position="24"/>
    </location>
</feature>
<keyword evidence="1" id="KW-0732">Signal</keyword>
<dbReference type="InterPro" id="IPR011059">
    <property type="entry name" value="Metal-dep_hydrolase_composite"/>
</dbReference>
<dbReference type="Gene3D" id="3.20.20.140">
    <property type="entry name" value="Metal-dependent hydrolases"/>
    <property type="match status" value="1"/>
</dbReference>
<keyword evidence="4" id="KW-1185">Reference proteome</keyword>
<dbReference type="SUPFAM" id="SSF51556">
    <property type="entry name" value="Metallo-dependent hydrolases"/>
    <property type="match status" value="1"/>
</dbReference>
<dbReference type="PANTHER" id="PTHR22642">
    <property type="entry name" value="IMIDAZOLONEPROPIONASE"/>
    <property type="match status" value="1"/>
</dbReference>
<feature type="chain" id="PRO_5020269248" description="Amidohydrolase 3 domain-containing protein" evidence="1">
    <location>
        <begin position="25"/>
        <end position="570"/>
    </location>
</feature>
<feature type="domain" description="Amidohydrolase 3" evidence="2">
    <location>
        <begin position="87"/>
        <end position="569"/>
    </location>
</feature>
<dbReference type="AlphaFoldDB" id="A0A4R8DIS9"/>
<dbReference type="GO" id="GO:0016810">
    <property type="term" value="F:hydrolase activity, acting on carbon-nitrogen (but not peptide) bonds"/>
    <property type="evidence" value="ECO:0007669"/>
    <property type="project" value="InterPro"/>
</dbReference>
<dbReference type="CDD" id="cd01300">
    <property type="entry name" value="YtcJ_like"/>
    <property type="match status" value="1"/>
</dbReference>
<name>A0A4R8DIS9_9BACT</name>
<evidence type="ECO:0000313" key="3">
    <source>
        <dbReference type="EMBL" id="TDW97224.1"/>
    </source>
</evidence>
<dbReference type="Proteomes" id="UP000294498">
    <property type="component" value="Unassembled WGS sequence"/>
</dbReference>
<dbReference type="EMBL" id="SODV01000002">
    <property type="protein sequence ID" value="TDW97224.1"/>
    <property type="molecule type" value="Genomic_DNA"/>
</dbReference>
<evidence type="ECO:0000256" key="1">
    <source>
        <dbReference type="SAM" id="SignalP"/>
    </source>
</evidence>
<comment type="caution">
    <text evidence="3">The sequence shown here is derived from an EMBL/GenBank/DDBJ whole genome shotgun (WGS) entry which is preliminary data.</text>
</comment>
<evidence type="ECO:0000259" key="2">
    <source>
        <dbReference type="Pfam" id="PF07969"/>
    </source>
</evidence>
<evidence type="ECO:0000313" key="4">
    <source>
        <dbReference type="Proteomes" id="UP000294498"/>
    </source>
</evidence>
<reference evidence="3 4" key="1">
    <citation type="submission" date="2019-03" db="EMBL/GenBank/DDBJ databases">
        <title>Genomic Encyclopedia of Type Strains, Phase IV (KMG-IV): sequencing the most valuable type-strain genomes for metagenomic binning, comparative biology and taxonomic classification.</title>
        <authorList>
            <person name="Goeker M."/>
        </authorList>
    </citation>
    <scope>NUCLEOTIDE SEQUENCE [LARGE SCALE GENOMIC DNA]</scope>
    <source>
        <strain evidence="3 4">DSM 100059</strain>
    </source>
</reference>
<proteinExistence type="predicted"/>
<sequence length="570" mass="62039">MRNILVVFAAFLVAGILAAQGARAQQATALAAAGVQPQQADLILTNGNVITLRAKGDRAQAIAIKGATILAVGDTTAIKTFEGPGTKVIDLHGQTVVPGFNDVHQHPAPVYTWDKPYASLELDTVSSMRSLIGLLRRKAAVTPKGMIIRGVGYNEIKLGAQPIRDSLDLATTEHPVILSQASGHVSAVNSYLLRLNHIGKETKDPPGGALERFPDGEPDGIIKESARGLLTAKGAPVPEPTREEELDGYRLYFHRLLASGITSLGDCWTTPGKVKIYQTLVAEHFPLRFNCYIGVDFLDDVLSGKIPRLQTDFLRIEGIKIFHGNSLSGKTCWLYEPYDTLDPATGKKDYFGIPPARSQKALDSLVLKIHRAGLQIACHSNGDREIDMVLAAFEYAQRRYPRVDVRHRIEHCSITNEEILDRLAADSVIPVFHSYANELGDQLRVYGAKRLSMMMPTQSAIDKGIPWAMHSDYPVSRYEPMYRLDGAVNRVAPSGVVLGANQRIGAEDAIYAYCAGGAYTTHEESKKGKIIPGQFADLVVLDADPTTVEPSAIRGIKVEMTLVGGQVVYP</sequence>